<reference evidence="2 3" key="1">
    <citation type="journal article" date="2015" name="Nature">
        <title>rRNA introns, odd ribosomes, and small enigmatic genomes across a large radiation of phyla.</title>
        <authorList>
            <person name="Brown C.T."/>
            <person name="Hug L.A."/>
            <person name="Thomas B.C."/>
            <person name="Sharon I."/>
            <person name="Castelle C.J."/>
            <person name="Singh A."/>
            <person name="Wilkins M.J."/>
            <person name="Williams K.H."/>
            <person name="Banfield J.F."/>
        </authorList>
    </citation>
    <scope>NUCLEOTIDE SEQUENCE [LARGE SCALE GENOMIC DNA]</scope>
</reference>
<evidence type="ECO:0000313" key="2">
    <source>
        <dbReference type="EMBL" id="KKQ34285.1"/>
    </source>
</evidence>
<proteinExistence type="predicted"/>
<dbReference type="Pfam" id="PF01458">
    <property type="entry name" value="SUFBD_core"/>
    <property type="match status" value="1"/>
</dbReference>
<sequence length="155" mass="17723">MIDLDKQKTNTYTIAKSGKTEFFYVGRNNDQFKRKLSFTLPKPEIDHRIEIKAVLWDQSVFDLEAVLVVKKGAKNTDSYLKIDCLLMSERSRARVIPSLEIMEDAVKSGHGATVSTVIFAQPWPVNNTSRRLDNRRLSGLIYNVTNLSLKLEFKS</sequence>
<evidence type="ECO:0000259" key="1">
    <source>
        <dbReference type="Pfam" id="PF01458"/>
    </source>
</evidence>
<dbReference type="GO" id="GO:0016226">
    <property type="term" value="P:iron-sulfur cluster assembly"/>
    <property type="evidence" value="ECO:0007669"/>
    <property type="project" value="InterPro"/>
</dbReference>
<feature type="domain" description="SUF system FeS cluster assembly SufBD core" evidence="1">
    <location>
        <begin position="19"/>
        <end position="117"/>
    </location>
</feature>
<dbReference type="Proteomes" id="UP000034852">
    <property type="component" value="Unassembled WGS sequence"/>
</dbReference>
<accession>A0A0G0H6X3</accession>
<protein>
    <submittedName>
        <fullName evidence="2">FeS assembly protein SufD</fullName>
    </submittedName>
</protein>
<dbReference type="EMBL" id="LBTH01000064">
    <property type="protein sequence ID" value="KKQ34285.1"/>
    <property type="molecule type" value="Genomic_DNA"/>
</dbReference>
<dbReference type="InterPro" id="IPR000825">
    <property type="entry name" value="SUF_FeS_clus_asmbl_SufBD_core"/>
</dbReference>
<gene>
    <name evidence="2" type="ORF">US52_C0064G0002</name>
</gene>
<comment type="caution">
    <text evidence="2">The sequence shown here is derived from an EMBL/GenBank/DDBJ whole genome shotgun (WGS) entry which is preliminary data.</text>
</comment>
<name>A0A0G0H6X3_9BACT</name>
<organism evidence="2 3">
    <name type="scientific">candidate division WS6 bacterium GW2011_GWA2_37_6</name>
    <dbReference type="NCBI Taxonomy" id="1619087"/>
    <lineage>
        <taxon>Bacteria</taxon>
        <taxon>Candidatus Dojkabacteria</taxon>
    </lineage>
</organism>
<evidence type="ECO:0000313" key="3">
    <source>
        <dbReference type="Proteomes" id="UP000034852"/>
    </source>
</evidence>
<dbReference type="AlphaFoldDB" id="A0A0G0H6X3"/>
<dbReference type="SUPFAM" id="SSF101960">
    <property type="entry name" value="Stabilizer of iron transporter SufD"/>
    <property type="match status" value="1"/>
</dbReference>
<dbReference type="InterPro" id="IPR037284">
    <property type="entry name" value="SUF_FeS_clus_asmbl_SufBD_sf"/>
</dbReference>